<evidence type="ECO:0000256" key="2">
    <source>
        <dbReference type="ARBA" id="ARBA00022475"/>
    </source>
</evidence>
<reference evidence="9 10" key="1">
    <citation type="submission" date="2018-03" db="EMBL/GenBank/DDBJ databases">
        <title>Characteristics and genome of n-alkane degrading marine bacteria Gordonia iterans isolated from crude oil contaminated in Tae-an, South Korea.</title>
        <authorList>
            <person name="Lee S.-S."/>
            <person name="Kim H."/>
        </authorList>
    </citation>
    <scope>NUCLEOTIDE SEQUENCE [LARGE SCALE GENOMIC DNA]</scope>
    <source>
        <strain evidence="9 10">Co17</strain>
    </source>
</reference>
<evidence type="ECO:0000256" key="5">
    <source>
        <dbReference type="ARBA" id="ARBA00023136"/>
    </source>
</evidence>
<dbReference type="GO" id="GO:0005886">
    <property type="term" value="C:plasma membrane"/>
    <property type="evidence" value="ECO:0007669"/>
    <property type="project" value="UniProtKB-SubCell"/>
</dbReference>
<evidence type="ECO:0000313" key="9">
    <source>
        <dbReference type="EMBL" id="AVL99088.1"/>
    </source>
</evidence>
<keyword evidence="2" id="KW-1003">Cell membrane</keyword>
<feature type="region of interest" description="Disordered" evidence="6">
    <location>
        <begin position="1"/>
        <end position="21"/>
    </location>
</feature>
<dbReference type="Pfam" id="PF02656">
    <property type="entry name" value="DUF202"/>
    <property type="match status" value="1"/>
</dbReference>
<dbReference type="EMBL" id="CP027433">
    <property type="protein sequence ID" value="AVL99088.1"/>
    <property type="molecule type" value="Genomic_DNA"/>
</dbReference>
<feature type="transmembrane region" description="Helical" evidence="7">
    <location>
        <begin position="102"/>
        <end position="123"/>
    </location>
</feature>
<feature type="domain" description="DUF202" evidence="8">
    <location>
        <begin position="26"/>
        <end position="93"/>
    </location>
</feature>
<dbReference type="OrthoDB" id="582337at2"/>
<keyword evidence="4 7" id="KW-1133">Transmembrane helix</keyword>
<dbReference type="AlphaFoldDB" id="A0A2S0KBP7"/>
<comment type="subcellular location">
    <subcellularLocation>
        <location evidence="1">Cell membrane</location>
        <topology evidence="1">Multi-pass membrane protein</topology>
    </subcellularLocation>
</comment>
<evidence type="ECO:0000256" key="1">
    <source>
        <dbReference type="ARBA" id="ARBA00004651"/>
    </source>
</evidence>
<evidence type="ECO:0000256" key="4">
    <source>
        <dbReference type="ARBA" id="ARBA00022989"/>
    </source>
</evidence>
<evidence type="ECO:0000256" key="6">
    <source>
        <dbReference type="SAM" id="MobiDB-lite"/>
    </source>
</evidence>
<feature type="transmembrane region" description="Helical" evidence="7">
    <location>
        <begin position="37"/>
        <end position="56"/>
    </location>
</feature>
<evidence type="ECO:0000259" key="8">
    <source>
        <dbReference type="Pfam" id="PF02656"/>
    </source>
</evidence>
<gene>
    <name evidence="9" type="ORF">C6V83_01065</name>
</gene>
<dbReference type="PANTHER" id="PTHR34187">
    <property type="entry name" value="FGR18P"/>
    <property type="match status" value="1"/>
</dbReference>
<dbReference type="KEGG" id="git:C6V83_01065"/>
<feature type="compositionally biased region" description="Basic and acidic residues" evidence="6">
    <location>
        <begin position="1"/>
        <end position="10"/>
    </location>
</feature>
<name>A0A2S0KBP7_9ACTN</name>
<protein>
    <recommendedName>
        <fullName evidence="8">DUF202 domain-containing protein</fullName>
    </recommendedName>
</protein>
<evidence type="ECO:0000313" key="10">
    <source>
        <dbReference type="Proteomes" id="UP000239814"/>
    </source>
</evidence>
<evidence type="ECO:0000256" key="3">
    <source>
        <dbReference type="ARBA" id="ARBA00022692"/>
    </source>
</evidence>
<organism evidence="9 10">
    <name type="scientific">Gordonia iterans</name>
    <dbReference type="NCBI Taxonomy" id="1004901"/>
    <lineage>
        <taxon>Bacteria</taxon>
        <taxon>Bacillati</taxon>
        <taxon>Actinomycetota</taxon>
        <taxon>Actinomycetes</taxon>
        <taxon>Mycobacteriales</taxon>
        <taxon>Gordoniaceae</taxon>
        <taxon>Gordonia</taxon>
    </lineage>
</organism>
<dbReference type="RefSeq" id="WP_105940837.1">
    <property type="nucleotide sequence ID" value="NZ_CP027433.1"/>
</dbReference>
<sequence length="124" mass="13083">MTNRVERSPEPESDPPEPLPGAVDARFTLAAERTALAWLRTALGLIAAGIAVLHLLGPFGEPAARTTLGITLLLIGALTAIIGLARWRAVDRALHRGGPLPGPWPVLALGALIVLASFGFVIWR</sequence>
<dbReference type="InterPro" id="IPR052053">
    <property type="entry name" value="IM_YidH-like"/>
</dbReference>
<keyword evidence="5 7" id="KW-0472">Membrane</keyword>
<dbReference type="InterPro" id="IPR003807">
    <property type="entry name" value="DUF202"/>
</dbReference>
<accession>A0A2S0KBP7</accession>
<keyword evidence="10" id="KW-1185">Reference proteome</keyword>
<evidence type="ECO:0000256" key="7">
    <source>
        <dbReference type="SAM" id="Phobius"/>
    </source>
</evidence>
<dbReference type="PANTHER" id="PTHR34187:SF2">
    <property type="entry name" value="DUF202 DOMAIN-CONTAINING PROTEIN"/>
    <property type="match status" value="1"/>
</dbReference>
<dbReference type="Proteomes" id="UP000239814">
    <property type="component" value="Chromosome"/>
</dbReference>
<feature type="transmembrane region" description="Helical" evidence="7">
    <location>
        <begin position="68"/>
        <end position="90"/>
    </location>
</feature>
<proteinExistence type="predicted"/>
<keyword evidence="3 7" id="KW-0812">Transmembrane</keyword>